<dbReference type="AlphaFoldDB" id="A0A1V2H6Y4"/>
<dbReference type="InterPro" id="IPR015424">
    <property type="entry name" value="PyrdxlP-dep_Trfase"/>
</dbReference>
<feature type="region of interest" description="Disordered" evidence="4">
    <location>
        <begin position="1"/>
        <end position="20"/>
    </location>
</feature>
<evidence type="ECO:0000256" key="4">
    <source>
        <dbReference type="SAM" id="MobiDB-lite"/>
    </source>
</evidence>
<keyword evidence="6" id="KW-1185">Reference proteome</keyword>
<dbReference type="InterPro" id="IPR005814">
    <property type="entry name" value="Aminotrans_3"/>
</dbReference>
<gene>
    <name evidence="5" type="ORF">BKE38_05635</name>
</gene>
<accession>A0A1V2H6Y4</accession>
<dbReference type="EMBL" id="MLCO01000038">
    <property type="protein sequence ID" value="ONG56645.1"/>
    <property type="molecule type" value="Genomic_DNA"/>
</dbReference>
<dbReference type="Gene3D" id="3.90.1150.10">
    <property type="entry name" value="Aspartate Aminotransferase, domain 1"/>
    <property type="match status" value="1"/>
</dbReference>
<comment type="similarity">
    <text evidence="3">Belongs to the class-III pyridoxal-phosphate-dependent aminotransferase family.</text>
</comment>
<dbReference type="GO" id="GO:0008483">
    <property type="term" value="F:transaminase activity"/>
    <property type="evidence" value="ECO:0007669"/>
    <property type="project" value="UniProtKB-KW"/>
</dbReference>
<sequence>MIHRRPATLPNQEGLAPPLSRSAAAYRDARAVIPGGSMRPSSWFAPHPPYAQRGDGCWLTDLDGRRLLDASNNFFSLIHGHAFPPAVEAIRETAAQGTAFGLPTPYETELAEIITHRAPLLEQVRFCNSGTEAVMFAVKAARALSGRSAIAKFEGAYHGTYDALEVSYDCNPQNWDAPDGNPASVPYCRGTPETLLAETVVLPFGDPKRCREILRRQGSRLAAVVIDPLPSRIGMVPATTALLEVLQEARQRDGFLLVFDEVISFRLHHAGAHSLFGVTPDLVALGKIIGGGLPAGAVAGPAARMAVFDHTQGRPGVALGGTFSANPLTMVAGAATLAGYDEATVDRLARLGDDFRQATNTAFRAAGLTAQVTGLGALFRLHLTLGEIRDYRSITPPPRGPGALAAVHAGLLRRGVLLTPNCSGALSTPMGDSEAALLRQALLEAVAEAEA</sequence>
<keyword evidence="5" id="KW-0808">Transferase</keyword>
<dbReference type="PANTHER" id="PTHR43713:SF3">
    <property type="entry name" value="GLUTAMATE-1-SEMIALDEHYDE 2,1-AMINOMUTASE 1, CHLOROPLASTIC-RELATED"/>
    <property type="match status" value="1"/>
</dbReference>
<evidence type="ECO:0000256" key="2">
    <source>
        <dbReference type="ARBA" id="ARBA00022898"/>
    </source>
</evidence>
<evidence type="ECO:0000313" key="5">
    <source>
        <dbReference type="EMBL" id="ONG56645.1"/>
    </source>
</evidence>
<evidence type="ECO:0000313" key="6">
    <source>
        <dbReference type="Proteomes" id="UP000188879"/>
    </source>
</evidence>
<keyword evidence="2 3" id="KW-0663">Pyridoxal phosphate</keyword>
<name>A0A1V2H6Y4_9PROT</name>
<dbReference type="InterPro" id="IPR015422">
    <property type="entry name" value="PyrdxlP-dep_Trfase_small"/>
</dbReference>
<dbReference type="Gene3D" id="3.40.640.10">
    <property type="entry name" value="Type I PLP-dependent aspartate aminotransferase-like (Major domain)"/>
    <property type="match status" value="1"/>
</dbReference>
<comment type="cofactor">
    <cofactor evidence="1">
        <name>pyridoxal 5'-phosphate</name>
        <dbReference type="ChEBI" id="CHEBI:597326"/>
    </cofactor>
</comment>
<proteinExistence type="inferred from homology"/>
<keyword evidence="5" id="KW-0032">Aminotransferase</keyword>
<dbReference type="Proteomes" id="UP000188879">
    <property type="component" value="Unassembled WGS sequence"/>
</dbReference>
<comment type="caution">
    <text evidence="5">The sequence shown here is derived from an EMBL/GenBank/DDBJ whole genome shotgun (WGS) entry which is preliminary data.</text>
</comment>
<dbReference type="SUPFAM" id="SSF53383">
    <property type="entry name" value="PLP-dependent transferases"/>
    <property type="match status" value="1"/>
</dbReference>
<dbReference type="PANTHER" id="PTHR43713">
    <property type="entry name" value="GLUTAMATE-1-SEMIALDEHYDE 2,1-AMINOMUTASE"/>
    <property type="match status" value="1"/>
</dbReference>
<dbReference type="Pfam" id="PF00202">
    <property type="entry name" value="Aminotran_3"/>
    <property type="match status" value="1"/>
</dbReference>
<protein>
    <submittedName>
        <fullName evidence="5">Aspartate aminotransferase family protein</fullName>
    </submittedName>
</protein>
<dbReference type="OrthoDB" id="9801052at2"/>
<organism evidence="5 6">
    <name type="scientific">Teichococcus deserti</name>
    <dbReference type="NCBI Taxonomy" id="1817963"/>
    <lineage>
        <taxon>Bacteria</taxon>
        <taxon>Pseudomonadati</taxon>
        <taxon>Pseudomonadota</taxon>
        <taxon>Alphaproteobacteria</taxon>
        <taxon>Acetobacterales</taxon>
        <taxon>Roseomonadaceae</taxon>
        <taxon>Roseomonas</taxon>
    </lineage>
</organism>
<reference evidence="5 6" key="1">
    <citation type="submission" date="2016-10" db="EMBL/GenBank/DDBJ databases">
        <title>Draft Genome sequence of Roseomonas sp. strain M3.</title>
        <authorList>
            <person name="Subhash Y."/>
            <person name="Lee S."/>
        </authorList>
    </citation>
    <scope>NUCLEOTIDE SEQUENCE [LARGE SCALE GENOMIC DNA]</scope>
    <source>
        <strain evidence="5 6">M3</strain>
    </source>
</reference>
<dbReference type="GO" id="GO:0030170">
    <property type="term" value="F:pyridoxal phosphate binding"/>
    <property type="evidence" value="ECO:0007669"/>
    <property type="project" value="InterPro"/>
</dbReference>
<evidence type="ECO:0000256" key="1">
    <source>
        <dbReference type="ARBA" id="ARBA00001933"/>
    </source>
</evidence>
<evidence type="ECO:0000256" key="3">
    <source>
        <dbReference type="RuleBase" id="RU003560"/>
    </source>
</evidence>
<dbReference type="InterPro" id="IPR015421">
    <property type="entry name" value="PyrdxlP-dep_Trfase_major"/>
</dbReference>